<proteinExistence type="predicted"/>
<accession>A0ABV8ZKI5</accession>
<dbReference type="EMBL" id="JBHSFY010000009">
    <property type="protein sequence ID" value="MFC4478415.1"/>
    <property type="molecule type" value="Genomic_DNA"/>
</dbReference>
<feature type="region of interest" description="Disordered" evidence="1">
    <location>
        <begin position="242"/>
        <end position="355"/>
    </location>
</feature>
<evidence type="ECO:0000256" key="1">
    <source>
        <dbReference type="SAM" id="MobiDB-lite"/>
    </source>
</evidence>
<sequence length="355" mass="38617">MIKIFTKYLTVALIMSAQLIFCQADKDGPELGLPGDNLDLYAVMSLFQKSKTIEEFEKNLNLEKTGINNLDLNLDKKVDFIKVVTKKNGNSFTFVLQVAVNKKENQDVAVILVDKDKNGKVKMQIVGDELLYGKDYVIEPVAKSSPAKTANPAYTGDEPVQSAPAVTAVVVETVPIVQYVYSPAYVPYYPPYYYGFYPPYFAAFTVMAVGIYRHNHYYHHHGYHGGHYHGGNNVIINNRNNFNNYNNNKMRSNTVRDNSVNNRYNTNRGGSRNSASTRPSTGNTNRAGNTSASGRTRQSASPSAGTSNLNRGSSSNSNFNRGGGASSRPSAGQMGGGSRSMGGGGFGGGGGGRRR</sequence>
<reference evidence="3" key="1">
    <citation type="journal article" date="2019" name="Int. J. Syst. Evol. Microbiol.">
        <title>The Global Catalogue of Microorganisms (GCM) 10K type strain sequencing project: providing services to taxonomists for standard genome sequencing and annotation.</title>
        <authorList>
            <consortium name="The Broad Institute Genomics Platform"/>
            <consortium name="The Broad Institute Genome Sequencing Center for Infectious Disease"/>
            <person name="Wu L."/>
            <person name="Ma J."/>
        </authorList>
    </citation>
    <scope>NUCLEOTIDE SEQUENCE [LARGE SCALE GENOMIC DNA]</scope>
    <source>
        <strain evidence="3">NBRC 103627</strain>
    </source>
</reference>
<feature type="compositionally biased region" description="Low complexity" evidence="1">
    <location>
        <begin position="305"/>
        <end position="332"/>
    </location>
</feature>
<evidence type="ECO:0000313" key="2">
    <source>
        <dbReference type="EMBL" id="MFC4478415.1"/>
    </source>
</evidence>
<protein>
    <recommendedName>
        <fullName evidence="4">DUF3300 domain-containing protein</fullName>
    </recommendedName>
</protein>
<keyword evidence="3" id="KW-1185">Reference proteome</keyword>
<organism evidence="2 3">
    <name type="scientific">Flavobacterium chungangensis</name>
    <dbReference type="NCBI Taxonomy" id="2708132"/>
    <lineage>
        <taxon>Bacteria</taxon>
        <taxon>Pseudomonadati</taxon>
        <taxon>Bacteroidota</taxon>
        <taxon>Flavobacteriia</taxon>
        <taxon>Flavobacteriales</taxon>
        <taxon>Flavobacteriaceae</taxon>
        <taxon>Flavobacterium</taxon>
    </lineage>
</organism>
<dbReference type="Proteomes" id="UP001596003">
    <property type="component" value="Unassembled WGS sequence"/>
</dbReference>
<name>A0ABV8ZKI5_9FLAO</name>
<evidence type="ECO:0000313" key="3">
    <source>
        <dbReference type="Proteomes" id="UP001596003"/>
    </source>
</evidence>
<feature type="compositionally biased region" description="Polar residues" evidence="1">
    <location>
        <begin position="249"/>
        <end position="304"/>
    </location>
</feature>
<gene>
    <name evidence="2" type="ORF">ACFO3N_15185</name>
</gene>
<feature type="compositionally biased region" description="Gly residues" evidence="1">
    <location>
        <begin position="333"/>
        <end position="355"/>
    </location>
</feature>
<evidence type="ECO:0008006" key="4">
    <source>
        <dbReference type="Google" id="ProtNLM"/>
    </source>
</evidence>
<dbReference type="RefSeq" id="WP_379799004.1">
    <property type="nucleotide sequence ID" value="NZ_JBHSFY010000009.1"/>
</dbReference>
<comment type="caution">
    <text evidence="2">The sequence shown here is derived from an EMBL/GenBank/DDBJ whole genome shotgun (WGS) entry which is preliminary data.</text>
</comment>